<sequence length="492" mass="51610">MHTLSTPLDVVQWLRSQGCTALASDSRAVTAGDAFIAWPGAAVDARRFVPQALTQGALACLVEQDGAGAFDLPTDVVGSYAGLKADTGSIASAFYGEPSQSLAMVAITGTNGKTSTAWWLAQALSALPAGQALPCGVIGTLGVGRPPVVESTGLTTPDPVLLQKTLRQFVDDGLRACAIEASSIGIEEHRLQGMAVRVAVLTNFTQDHLDYHGSMQTYWQAKRKLFGWPGLAHAVLNIDDPQGLVLADELADSALDVWTTSVQQPARLQARNVRHNAHGMVFDVVEGTAVHTLQSQAVGLYNVSNLLGVIASMRCLGVALDAAVQACAALRPVPGRMECLGGEQAPLVAVDYAHTPDALAQALLALRPIAQERGGQLWCVFGCGGDRDASKRPLMGAIAVQQADRVVVTSDNPRSEKPEAILAQILLGMVDAKGVDVDVDRAQAIRQAVLGAQSQDVILVAGKGHEATQDIAGTKHVFSDRAHVALALEARA</sequence>
<keyword evidence="2" id="KW-0963">Cytoplasm</keyword>
<accession>A0ABU1ZK88</accession>
<evidence type="ECO:0000256" key="2">
    <source>
        <dbReference type="HAMAP-Rule" id="MF_00208"/>
    </source>
</evidence>
<dbReference type="EC" id="6.3.2.13" evidence="2"/>
<dbReference type="SUPFAM" id="SSF53623">
    <property type="entry name" value="MurD-like peptide ligases, catalytic domain"/>
    <property type="match status" value="1"/>
</dbReference>
<keyword evidence="2" id="KW-0067">ATP-binding</keyword>
<evidence type="ECO:0000256" key="1">
    <source>
        <dbReference type="ARBA" id="ARBA00005898"/>
    </source>
</evidence>
<feature type="modified residue" description="N6-carboxylysine" evidence="2">
    <location>
        <position position="222"/>
    </location>
</feature>
<feature type="binding site" evidence="2">
    <location>
        <position position="387"/>
    </location>
    <ligand>
        <name>meso-2,6-diaminopimelate</name>
        <dbReference type="ChEBI" id="CHEBI:57791"/>
    </ligand>
</feature>
<comment type="PTM">
    <text evidence="2">Carboxylation is probably crucial for Mg(2+) binding and, consequently, for the gamma-phosphate positioning of ATP.</text>
</comment>
<comment type="caution">
    <text evidence="6">The sequence shown here is derived from an EMBL/GenBank/DDBJ whole genome shotgun (WGS) entry which is preliminary data.</text>
</comment>
<gene>
    <name evidence="2" type="primary">murE</name>
    <name evidence="6" type="ORF">J2X15_001232</name>
</gene>
<comment type="cofactor">
    <cofactor evidence="2">
        <name>Mg(2+)</name>
        <dbReference type="ChEBI" id="CHEBI:18420"/>
    </cofactor>
</comment>
<keyword evidence="2" id="KW-0460">Magnesium</keyword>
<comment type="catalytic activity">
    <reaction evidence="2">
        <text>UDP-N-acetyl-alpha-D-muramoyl-L-alanyl-D-glutamate + meso-2,6-diaminopimelate + ATP = UDP-N-acetyl-alpha-D-muramoyl-L-alanyl-gamma-D-glutamyl-meso-2,6-diaminopimelate + ADP + phosphate + H(+)</text>
        <dbReference type="Rhea" id="RHEA:23676"/>
        <dbReference type="ChEBI" id="CHEBI:15378"/>
        <dbReference type="ChEBI" id="CHEBI:30616"/>
        <dbReference type="ChEBI" id="CHEBI:43474"/>
        <dbReference type="ChEBI" id="CHEBI:57791"/>
        <dbReference type="ChEBI" id="CHEBI:83900"/>
        <dbReference type="ChEBI" id="CHEBI:83905"/>
        <dbReference type="ChEBI" id="CHEBI:456216"/>
        <dbReference type="EC" id="6.3.2.13"/>
    </reaction>
</comment>
<reference evidence="6 7" key="1">
    <citation type="submission" date="2023-07" db="EMBL/GenBank/DDBJ databases">
        <title>Sorghum-associated microbial communities from plants grown in Nebraska, USA.</title>
        <authorList>
            <person name="Schachtman D."/>
        </authorList>
    </citation>
    <scope>NUCLEOTIDE SEQUENCE [LARGE SCALE GENOMIC DNA]</scope>
    <source>
        <strain evidence="6 7">BE308</strain>
    </source>
</reference>
<dbReference type="InterPro" id="IPR004101">
    <property type="entry name" value="Mur_ligase_C"/>
</dbReference>
<feature type="binding site" evidence="2">
    <location>
        <position position="26"/>
    </location>
    <ligand>
        <name>UDP-N-acetyl-alpha-D-muramoyl-L-alanyl-D-glutamate</name>
        <dbReference type="ChEBI" id="CHEBI:83900"/>
    </ligand>
</feature>
<feature type="binding site" evidence="2">
    <location>
        <position position="190"/>
    </location>
    <ligand>
        <name>UDP-N-acetyl-alpha-D-muramoyl-L-alanyl-D-glutamate</name>
        <dbReference type="ChEBI" id="CHEBI:83900"/>
    </ligand>
</feature>
<feature type="binding site" evidence="2">
    <location>
        <begin position="109"/>
        <end position="115"/>
    </location>
    <ligand>
        <name>ATP</name>
        <dbReference type="ChEBI" id="CHEBI:30616"/>
    </ligand>
</feature>
<dbReference type="InterPro" id="IPR035911">
    <property type="entry name" value="MurE/MurF_N"/>
</dbReference>
<feature type="binding site" evidence="2">
    <location>
        <begin position="411"/>
        <end position="414"/>
    </location>
    <ligand>
        <name>meso-2,6-diaminopimelate</name>
        <dbReference type="ChEBI" id="CHEBI:57791"/>
    </ligand>
</feature>
<organism evidence="6 7">
    <name type="scientific">Rhodoferax saidenbachensis</name>
    <dbReference type="NCBI Taxonomy" id="1484693"/>
    <lineage>
        <taxon>Bacteria</taxon>
        <taxon>Pseudomonadati</taxon>
        <taxon>Pseudomonadota</taxon>
        <taxon>Betaproteobacteria</taxon>
        <taxon>Burkholderiales</taxon>
        <taxon>Comamonadaceae</taxon>
        <taxon>Rhodoferax</taxon>
    </lineage>
</organism>
<comment type="function">
    <text evidence="2">Catalyzes the addition of meso-diaminopimelic acid to the nucleotide precursor UDP-N-acetylmuramoyl-L-alanyl-D-glutamate (UMAG) in the biosynthesis of bacterial cell-wall peptidoglycan.</text>
</comment>
<comment type="caution">
    <text evidence="2">Lacks conserved residue(s) required for the propagation of feature annotation.</text>
</comment>
<evidence type="ECO:0000256" key="3">
    <source>
        <dbReference type="RuleBase" id="RU004135"/>
    </source>
</evidence>
<keyword evidence="2 3" id="KW-0131">Cell cycle</keyword>
<feature type="domain" description="Mur ligase central" evidence="5">
    <location>
        <begin position="107"/>
        <end position="312"/>
    </location>
</feature>
<feature type="binding site" evidence="2">
    <location>
        <position position="462"/>
    </location>
    <ligand>
        <name>meso-2,6-diaminopimelate</name>
        <dbReference type="ChEBI" id="CHEBI:57791"/>
    </ligand>
</feature>
<keyword evidence="2 3" id="KW-0961">Cell wall biogenesis/degradation</keyword>
<keyword evidence="7" id="KW-1185">Reference proteome</keyword>
<evidence type="ECO:0000259" key="5">
    <source>
        <dbReference type="Pfam" id="PF08245"/>
    </source>
</evidence>
<proteinExistence type="inferred from homology"/>
<feature type="domain" description="Mur ligase C-terminal" evidence="4">
    <location>
        <begin position="335"/>
        <end position="464"/>
    </location>
</feature>
<dbReference type="RefSeq" id="WP_310340369.1">
    <property type="nucleotide sequence ID" value="NZ_JAVDXO010000002.1"/>
</dbReference>
<comment type="similarity">
    <text evidence="1 2">Belongs to the MurCDEF family. MurE subfamily.</text>
</comment>
<comment type="subcellular location">
    <subcellularLocation>
        <location evidence="2 3">Cytoplasm</location>
    </subcellularLocation>
</comment>
<keyword evidence="2 6" id="KW-0436">Ligase</keyword>
<evidence type="ECO:0000259" key="4">
    <source>
        <dbReference type="Pfam" id="PF02875"/>
    </source>
</evidence>
<feature type="binding site" evidence="2">
    <location>
        <position position="466"/>
    </location>
    <ligand>
        <name>meso-2,6-diaminopimelate</name>
        <dbReference type="ChEBI" id="CHEBI:57791"/>
    </ligand>
</feature>
<dbReference type="PANTHER" id="PTHR23135:SF4">
    <property type="entry name" value="UDP-N-ACETYLMURAMOYL-L-ALANYL-D-GLUTAMATE--2,6-DIAMINOPIMELATE LIGASE MURE HOMOLOG, CHLOROPLASTIC"/>
    <property type="match status" value="1"/>
</dbReference>
<dbReference type="Gene3D" id="3.40.1190.10">
    <property type="entry name" value="Mur-like, catalytic domain"/>
    <property type="match status" value="1"/>
</dbReference>
<dbReference type="Pfam" id="PF02875">
    <property type="entry name" value="Mur_ligase_C"/>
    <property type="match status" value="1"/>
</dbReference>
<dbReference type="SUPFAM" id="SSF53244">
    <property type="entry name" value="MurD-like peptide ligases, peptide-binding domain"/>
    <property type="match status" value="1"/>
</dbReference>
<feature type="binding site" evidence="2">
    <location>
        <begin position="155"/>
        <end position="156"/>
    </location>
    <ligand>
        <name>UDP-N-acetyl-alpha-D-muramoyl-L-alanyl-D-glutamate</name>
        <dbReference type="ChEBI" id="CHEBI:83900"/>
    </ligand>
</feature>
<dbReference type="NCBIfam" id="NF001126">
    <property type="entry name" value="PRK00139.1-4"/>
    <property type="match status" value="1"/>
</dbReference>
<evidence type="ECO:0000313" key="7">
    <source>
        <dbReference type="Proteomes" id="UP001268089"/>
    </source>
</evidence>
<keyword evidence="2 3" id="KW-0133">Cell shape</keyword>
<evidence type="ECO:0000313" key="6">
    <source>
        <dbReference type="EMBL" id="MDR7305954.1"/>
    </source>
</evidence>
<dbReference type="Gene3D" id="3.40.1390.10">
    <property type="entry name" value="MurE/MurF, N-terminal domain"/>
    <property type="match status" value="1"/>
</dbReference>
<comment type="pathway">
    <text evidence="2 3">Cell wall biogenesis; peptidoglycan biosynthesis.</text>
</comment>
<dbReference type="Gene3D" id="3.90.190.20">
    <property type="entry name" value="Mur ligase, C-terminal domain"/>
    <property type="match status" value="1"/>
</dbReference>
<dbReference type="SUPFAM" id="SSF63418">
    <property type="entry name" value="MurE/MurF N-terminal domain"/>
    <property type="match status" value="1"/>
</dbReference>
<dbReference type="EMBL" id="JAVDXO010000002">
    <property type="protein sequence ID" value="MDR7305954.1"/>
    <property type="molecule type" value="Genomic_DNA"/>
</dbReference>
<keyword evidence="2 3" id="KW-0573">Peptidoglycan synthesis</keyword>
<dbReference type="HAMAP" id="MF_00208">
    <property type="entry name" value="MurE"/>
    <property type="match status" value="1"/>
</dbReference>
<name>A0ABU1ZK88_9BURK</name>
<dbReference type="Proteomes" id="UP001268089">
    <property type="component" value="Unassembled WGS sequence"/>
</dbReference>
<feature type="binding site" evidence="2">
    <location>
        <position position="182"/>
    </location>
    <ligand>
        <name>UDP-N-acetyl-alpha-D-muramoyl-L-alanyl-D-glutamate</name>
        <dbReference type="ChEBI" id="CHEBI:83900"/>
    </ligand>
</feature>
<dbReference type="InterPro" id="IPR005761">
    <property type="entry name" value="UDP-N-AcMur-Glu-dNH2Pim_ligase"/>
</dbReference>
<dbReference type="PANTHER" id="PTHR23135">
    <property type="entry name" value="MUR LIGASE FAMILY MEMBER"/>
    <property type="match status" value="1"/>
</dbReference>
<keyword evidence="2" id="KW-0547">Nucleotide-binding</keyword>
<dbReference type="InterPro" id="IPR036565">
    <property type="entry name" value="Mur-like_cat_sf"/>
</dbReference>
<dbReference type="InterPro" id="IPR036615">
    <property type="entry name" value="Mur_ligase_C_dom_sf"/>
</dbReference>
<dbReference type="Pfam" id="PF08245">
    <property type="entry name" value="Mur_ligase_M"/>
    <property type="match status" value="1"/>
</dbReference>
<feature type="short sequence motif" description="Meso-diaminopimelate recognition motif" evidence="2">
    <location>
        <begin position="411"/>
        <end position="414"/>
    </location>
</feature>
<protein>
    <recommendedName>
        <fullName evidence="2">UDP-N-acetylmuramoyl-L-alanyl-D-glutamate--2,6-diaminopimelate ligase</fullName>
        <ecNumber evidence="2">6.3.2.13</ecNumber>
    </recommendedName>
    <alternativeName>
        <fullName evidence="2">Meso-A2pm-adding enzyme</fullName>
    </alternativeName>
    <alternativeName>
        <fullName evidence="2">Meso-diaminopimelate-adding enzyme</fullName>
    </alternativeName>
    <alternativeName>
        <fullName evidence="2">UDP-MurNAc-L-Ala-D-Glu:meso-diaminopimelate ligase</fullName>
    </alternativeName>
    <alternativeName>
        <fullName evidence="2">UDP-MurNAc-tripeptide synthetase</fullName>
    </alternativeName>
    <alternativeName>
        <fullName evidence="2">UDP-N-acetylmuramyl-tripeptide synthetase</fullName>
    </alternativeName>
</protein>
<dbReference type="InterPro" id="IPR013221">
    <property type="entry name" value="Mur_ligase_cen"/>
</dbReference>
<dbReference type="GO" id="GO:0008765">
    <property type="term" value="F:UDP-N-acetylmuramoylalanyl-D-glutamate-2,6-diaminopimelate ligase activity"/>
    <property type="evidence" value="ECO:0007669"/>
    <property type="project" value="UniProtKB-EC"/>
</dbReference>
<dbReference type="NCBIfam" id="TIGR01085">
    <property type="entry name" value="murE"/>
    <property type="match status" value="1"/>
</dbReference>
<keyword evidence="2 3" id="KW-0132">Cell division</keyword>